<dbReference type="Gene3D" id="2.70.98.30">
    <property type="entry name" value="Golgi alpha-mannosidase II, domain 4"/>
    <property type="match status" value="1"/>
</dbReference>
<dbReference type="Proteomes" id="UP000611762">
    <property type="component" value="Unassembled WGS sequence"/>
</dbReference>
<dbReference type="GO" id="GO:0030246">
    <property type="term" value="F:carbohydrate binding"/>
    <property type="evidence" value="ECO:0007669"/>
    <property type="project" value="InterPro"/>
</dbReference>
<keyword evidence="2" id="KW-0479">Metal-binding</keyword>
<dbReference type="Pfam" id="PF09261">
    <property type="entry name" value="Alpha-mann_mid"/>
    <property type="match status" value="1"/>
</dbReference>
<reference evidence="6" key="1">
    <citation type="submission" date="2020-08" db="EMBL/GenBank/DDBJ databases">
        <title>Genome public.</title>
        <authorList>
            <person name="Liu C."/>
            <person name="Sun Q."/>
        </authorList>
    </citation>
    <scope>NUCLEOTIDE SEQUENCE</scope>
    <source>
        <strain evidence="6">H8</strain>
    </source>
</reference>
<comment type="similarity">
    <text evidence="1">Belongs to the glycosyl hydrolase 38 family.</text>
</comment>
<evidence type="ECO:0000256" key="1">
    <source>
        <dbReference type="ARBA" id="ARBA00009792"/>
    </source>
</evidence>
<protein>
    <submittedName>
        <fullName evidence="6">Alpha-mannosidase</fullName>
    </submittedName>
</protein>
<evidence type="ECO:0000259" key="5">
    <source>
        <dbReference type="SMART" id="SM00872"/>
    </source>
</evidence>
<dbReference type="Gene3D" id="1.20.1270.50">
    <property type="entry name" value="Glycoside hydrolase family 38, central domain"/>
    <property type="match status" value="1"/>
</dbReference>
<dbReference type="Pfam" id="PF01074">
    <property type="entry name" value="Glyco_hydro_38N"/>
    <property type="match status" value="1"/>
</dbReference>
<dbReference type="GO" id="GO:0046872">
    <property type="term" value="F:metal ion binding"/>
    <property type="evidence" value="ECO:0007669"/>
    <property type="project" value="UniProtKB-KW"/>
</dbReference>
<dbReference type="GO" id="GO:0004559">
    <property type="term" value="F:alpha-mannosidase activity"/>
    <property type="evidence" value="ECO:0007669"/>
    <property type="project" value="InterPro"/>
</dbReference>
<gene>
    <name evidence="6" type="ORF">H8698_11030</name>
</gene>
<dbReference type="InterPro" id="IPR037094">
    <property type="entry name" value="Glyco_hydro_38_cen_sf"/>
</dbReference>
<dbReference type="InterPro" id="IPR015341">
    <property type="entry name" value="Glyco_hydro_38_cen"/>
</dbReference>
<dbReference type="InterPro" id="IPR011682">
    <property type="entry name" value="Glyco_hydro_38_C"/>
</dbReference>
<dbReference type="Gene3D" id="3.20.110.10">
    <property type="entry name" value="Glycoside hydrolase 38, N terminal domain"/>
    <property type="match status" value="1"/>
</dbReference>
<comment type="caution">
    <text evidence="6">The sequence shown here is derived from an EMBL/GenBank/DDBJ whole genome shotgun (WGS) entry which is preliminary data.</text>
</comment>
<dbReference type="SUPFAM" id="SSF88713">
    <property type="entry name" value="Glycoside hydrolase/deacetylase"/>
    <property type="match status" value="1"/>
</dbReference>
<dbReference type="InterPro" id="IPR011330">
    <property type="entry name" value="Glyco_hydro/deAcase_b/a-brl"/>
</dbReference>
<feature type="domain" description="Glycoside hydrolase family 38 central" evidence="5">
    <location>
        <begin position="260"/>
        <end position="338"/>
    </location>
</feature>
<dbReference type="InterPro" id="IPR027291">
    <property type="entry name" value="Glyco_hydro_38_N_sf"/>
</dbReference>
<dbReference type="RefSeq" id="WP_249313533.1">
    <property type="nucleotide sequence ID" value="NZ_JACRSU010000004.1"/>
</dbReference>
<dbReference type="GO" id="GO:0006013">
    <property type="term" value="P:mannose metabolic process"/>
    <property type="evidence" value="ECO:0007669"/>
    <property type="project" value="InterPro"/>
</dbReference>
<evidence type="ECO:0000256" key="3">
    <source>
        <dbReference type="ARBA" id="ARBA00022801"/>
    </source>
</evidence>
<organism evidence="6 7">
    <name type="scientific">Congzhengia minquanensis</name>
    <dbReference type="NCBI Taxonomy" id="2763657"/>
    <lineage>
        <taxon>Bacteria</taxon>
        <taxon>Bacillati</taxon>
        <taxon>Bacillota</taxon>
        <taxon>Clostridia</taxon>
        <taxon>Eubacteriales</taxon>
        <taxon>Oscillospiraceae</taxon>
        <taxon>Congzhengia</taxon>
    </lineage>
</organism>
<dbReference type="GO" id="GO:0009313">
    <property type="term" value="P:oligosaccharide catabolic process"/>
    <property type="evidence" value="ECO:0007669"/>
    <property type="project" value="TreeGrafter"/>
</dbReference>
<name>A0A926DM55_9FIRM</name>
<dbReference type="SMART" id="SM00872">
    <property type="entry name" value="Alpha-mann_mid"/>
    <property type="match status" value="1"/>
</dbReference>
<dbReference type="InterPro" id="IPR011013">
    <property type="entry name" value="Gal_mutarotase_sf_dom"/>
</dbReference>
<dbReference type="EMBL" id="JACRSU010000004">
    <property type="protein sequence ID" value="MBC8541510.1"/>
    <property type="molecule type" value="Genomic_DNA"/>
</dbReference>
<keyword evidence="7" id="KW-1185">Reference proteome</keyword>
<dbReference type="InterPro" id="IPR000602">
    <property type="entry name" value="Glyco_hydro_38_N"/>
</dbReference>
<evidence type="ECO:0000256" key="4">
    <source>
        <dbReference type="ARBA" id="ARBA00023295"/>
    </source>
</evidence>
<dbReference type="CDD" id="cd10789">
    <property type="entry name" value="GH38N_AMII_ER_cytosolic"/>
    <property type="match status" value="1"/>
</dbReference>
<evidence type="ECO:0000313" key="7">
    <source>
        <dbReference type="Proteomes" id="UP000611762"/>
    </source>
</evidence>
<dbReference type="PANTHER" id="PTHR46017">
    <property type="entry name" value="ALPHA-MANNOSIDASE 2C1"/>
    <property type="match status" value="1"/>
</dbReference>
<dbReference type="PANTHER" id="PTHR46017:SF2">
    <property type="entry name" value="MANNOSYLGLYCERATE HYDROLASE"/>
    <property type="match status" value="1"/>
</dbReference>
<keyword evidence="4" id="KW-0326">Glycosidase</keyword>
<evidence type="ECO:0000313" key="6">
    <source>
        <dbReference type="EMBL" id="MBC8541510.1"/>
    </source>
</evidence>
<dbReference type="SUPFAM" id="SSF74650">
    <property type="entry name" value="Galactose mutarotase-like"/>
    <property type="match status" value="1"/>
</dbReference>
<sequence>MKPKIHLLCNAHLDPVWLWQWKEGVAEAVSTFRVAVNFCEKYDGFVFNHNEAVLYKWVEEYEPELFQKIQALVAAGKWKIMGGWYLQPDCTMLSGESFLNQIELGQEYFKEKFGVSFKTAINFDPFGHTRGLVQILAKCGYQNYIYMRPNEEALFDFKWVGFDGSEICAHNIFGGYNTLKGTARQKIEDYLNKYPEHETGLILWGIGNHGGGPSEIDLNEINALIDERKDKAEIVHSDADSYFSGLNKQNLPVKKTSLCHTMVGCYTSQVRIKQAHRSLENKLMVTEKMMACAALQNGTEFDGAQMKRAKEDLAFSQFHDILPGSAIKQAEEDSLRLMSHAEETLDRLQAKAFFALCSGQKKPMDKQIPIMAFNPHPYAVEGDFEIEFMLENQNWNDGEQTVACVYDENGNALVCQNEKPSCTFHLDWIQKVSFRGTLAPSGITRFNCSLSVVKDYKMLSQPEENDAIVIDAGRLRVEISTKTGLIQTYQIDGSDMIAGETGVLEVFSDNEDPWGMTVSSFQDFAGVFSLISNEEAADFIGHREETLRNVRVIENGSLRTKIQAIFRYDKTYAVVEYTIPKHDIYLDVDITLFSANANKMIKYRIDTGHKLGTAYGQTAFGTQELENGGAEVTFHKWCGIKEGKGGLCAINRGIYGGSFENGAIKLSLLRTPVYSAHPILDREIAPKNRFLSHIDMGERHFSLRLAPFENIDAQAQCFNEQPQIMSLFPSGEGAPSASSILCSSKDVLVSSYKQTPDGFALHLFNTTEHEQDAEISIPSLGIRETLHFGKFELKLLKTDGKKLCE</sequence>
<proteinExistence type="inferred from homology"/>
<evidence type="ECO:0000256" key="2">
    <source>
        <dbReference type="ARBA" id="ARBA00022723"/>
    </source>
</evidence>
<keyword evidence="3" id="KW-0378">Hydrolase</keyword>
<dbReference type="AlphaFoldDB" id="A0A926DM55"/>
<dbReference type="Pfam" id="PF07748">
    <property type="entry name" value="Glyco_hydro_38C"/>
    <property type="match status" value="1"/>
</dbReference>
<accession>A0A926DM55</accession>
<dbReference type="SUPFAM" id="SSF88688">
    <property type="entry name" value="Families 57/38 glycoside transferase middle domain"/>
    <property type="match status" value="1"/>
</dbReference>
<dbReference type="InterPro" id="IPR028995">
    <property type="entry name" value="Glyco_hydro_57/38_cen_sf"/>
</dbReference>